<reference evidence="1 2" key="1">
    <citation type="submission" date="2021-06" db="EMBL/GenBank/DDBJ databases">
        <title>Caerostris darwini draft genome.</title>
        <authorList>
            <person name="Kono N."/>
            <person name="Arakawa K."/>
        </authorList>
    </citation>
    <scope>NUCLEOTIDE SEQUENCE [LARGE SCALE GENOMIC DNA]</scope>
</reference>
<protein>
    <submittedName>
        <fullName evidence="1">Uncharacterized protein</fullName>
    </submittedName>
</protein>
<evidence type="ECO:0000313" key="1">
    <source>
        <dbReference type="EMBL" id="GIY65939.1"/>
    </source>
</evidence>
<dbReference type="AlphaFoldDB" id="A0AAV4V7N8"/>
<organism evidence="1 2">
    <name type="scientific">Caerostris darwini</name>
    <dbReference type="NCBI Taxonomy" id="1538125"/>
    <lineage>
        <taxon>Eukaryota</taxon>
        <taxon>Metazoa</taxon>
        <taxon>Ecdysozoa</taxon>
        <taxon>Arthropoda</taxon>
        <taxon>Chelicerata</taxon>
        <taxon>Arachnida</taxon>
        <taxon>Araneae</taxon>
        <taxon>Araneomorphae</taxon>
        <taxon>Entelegynae</taxon>
        <taxon>Araneoidea</taxon>
        <taxon>Araneidae</taxon>
        <taxon>Caerostris</taxon>
    </lineage>
</organism>
<proteinExistence type="predicted"/>
<comment type="caution">
    <text evidence="1">The sequence shown here is derived from an EMBL/GenBank/DDBJ whole genome shotgun (WGS) entry which is preliminary data.</text>
</comment>
<gene>
    <name evidence="1" type="ORF">CDAR_592421</name>
</gene>
<evidence type="ECO:0000313" key="2">
    <source>
        <dbReference type="Proteomes" id="UP001054837"/>
    </source>
</evidence>
<accession>A0AAV4V7N8</accession>
<keyword evidence="2" id="KW-1185">Reference proteome</keyword>
<name>A0AAV4V7N8_9ARAC</name>
<sequence length="301" mass="33787">MPFQKRKKAILSGSVSSSRNASISVPERKCVVPHISRVHQQPCSGSCPFMTSHMELSGLPEFAAENAGVITSEAAGLSGRLTALTQIGGGLSRICFTAPPQKCPDDSQGICAFLEEPYAFKLKQKQKQGMRTLFAFYHIHGIRELGWLKNRQLILCCCIQEWTSTTTNFPNLSSNLLPKPRLKRNRTPEKKQINATERERTRKLIRKSNSCIEIKRSEKTSRNYKHGVLISPLFRQQEAVNAQSHWTRQNDGATFFFAAERSCCFFMHPVASFIRLLLLLYAVERAAAIFAGAAGHTDWQV</sequence>
<dbReference type="EMBL" id="BPLQ01012511">
    <property type="protein sequence ID" value="GIY65939.1"/>
    <property type="molecule type" value="Genomic_DNA"/>
</dbReference>
<dbReference type="Proteomes" id="UP001054837">
    <property type="component" value="Unassembled WGS sequence"/>
</dbReference>